<accession>A0A5C1K794</accession>
<organism evidence="1 2">
    <name type="scientific">Pseudomonas phage vB_PaeM_PS119XW</name>
    <dbReference type="NCBI Taxonomy" id="2601632"/>
    <lineage>
        <taxon>Viruses</taxon>
        <taxon>Duplodnaviria</taxon>
        <taxon>Heunggongvirae</taxon>
        <taxon>Uroviricota</taxon>
        <taxon>Caudoviricetes</taxon>
        <taxon>Chimalliviridae</taxon>
        <taxon>Pawinskivirus</taxon>
        <taxon>Pawinskivirus PS119XW</taxon>
    </lineage>
</organism>
<reference evidence="1 2" key="1">
    <citation type="submission" date="2019-06" db="EMBL/GenBank/DDBJ databases">
        <title>A distant relative of Phikzvirus genus phages from a therapeutic phage collection.</title>
        <authorList>
            <person name="Hejnowicz M.S."/>
            <person name="Dabrowski K."/>
            <person name="Gawor J."/>
            <person name="Weber-Dabrowska B."/>
            <person name="Gromadka R."/>
            <person name="Lobocka M.B."/>
        </authorList>
    </citation>
    <scope>NUCLEOTIDE SEQUENCE [LARGE SCALE GENOMIC DNA]</scope>
</reference>
<evidence type="ECO:0000313" key="1">
    <source>
        <dbReference type="EMBL" id="QEM41987.1"/>
    </source>
</evidence>
<dbReference type="KEGG" id="vg:77937008"/>
<dbReference type="RefSeq" id="YP_010660998.1">
    <property type="nucleotide sequence ID" value="NC_070882.1"/>
</dbReference>
<sequence>MQTHIDLFTVYRGKLNSLFTEELDLTLQQAITRVEILSDNKVTDEFNWSISRSKNIDGLVDTIFIVPRDQQGIVVAYIELQYGSNHFETFVSPSYRTRFISVTFDLEVDNGTNYTA</sequence>
<evidence type="ECO:0000313" key="2">
    <source>
        <dbReference type="Proteomes" id="UP000322144"/>
    </source>
</evidence>
<name>A0A5C1K794_9CAUD</name>
<dbReference type="Proteomes" id="UP000322144">
    <property type="component" value="Segment"/>
</dbReference>
<proteinExistence type="predicted"/>
<dbReference type="GeneID" id="77937008"/>
<dbReference type="EMBL" id="MN103543">
    <property type="protein sequence ID" value="QEM41987.1"/>
    <property type="molecule type" value="Genomic_DNA"/>
</dbReference>
<keyword evidence="2" id="KW-1185">Reference proteome</keyword>
<protein>
    <submittedName>
        <fullName evidence="1">Uncharacterized protein</fullName>
    </submittedName>
</protein>